<gene>
    <name evidence="1" type="ORF">Amon02_000112800</name>
</gene>
<accession>A0ACB5STT0</accession>
<evidence type="ECO:0000313" key="1">
    <source>
        <dbReference type="EMBL" id="GME72775.1"/>
    </source>
</evidence>
<name>A0ACB5STT0_AMBMO</name>
<organism evidence="1 2">
    <name type="scientific">Ambrosiozyma monospora</name>
    <name type="common">Yeast</name>
    <name type="synonym">Endomycopsis monosporus</name>
    <dbReference type="NCBI Taxonomy" id="43982"/>
    <lineage>
        <taxon>Eukaryota</taxon>
        <taxon>Fungi</taxon>
        <taxon>Dikarya</taxon>
        <taxon>Ascomycota</taxon>
        <taxon>Saccharomycotina</taxon>
        <taxon>Pichiomycetes</taxon>
        <taxon>Pichiales</taxon>
        <taxon>Pichiaceae</taxon>
        <taxon>Ambrosiozyma</taxon>
    </lineage>
</organism>
<evidence type="ECO:0000313" key="2">
    <source>
        <dbReference type="Proteomes" id="UP001165064"/>
    </source>
</evidence>
<comment type="caution">
    <text evidence="1">The sequence shown here is derived from an EMBL/GenBank/DDBJ whole genome shotgun (WGS) entry which is preliminary data.</text>
</comment>
<dbReference type="EMBL" id="BSXS01000507">
    <property type="protein sequence ID" value="GME72775.1"/>
    <property type="molecule type" value="Genomic_DNA"/>
</dbReference>
<dbReference type="Proteomes" id="UP001165064">
    <property type="component" value="Unassembled WGS sequence"/>
</dbReference>
<reference evidence="1" key="1">
    <citation type="submission" date="2023-04" db="EMBL/GenBank/DDBJ databases">
        <title>Ambrosiozyma monospora NBRC 10751.</title>
        <authorList>
            <person name="Ichikawa N."/>
            <person name="Sato H."/>
            <person name="Tonouchi N."/>
        </authorList>
    </citation>
    <scope>NUCLEOTIDE SEQUENCE</scope>
    <source>
        <strain evidence="1">NBRC 10751</strain>
    </source>
</reference>
<proteinExistence type="predicted"/>
<protein>
    <submittedName>
        <fullName evidence="1">Unnamed protein product</fullName>
    </submittedName>
</protein>
<keyword evidence="2" id="KW-1185">Reference proteome</keyword>
<sequence length="123" mass="14687">MSKNTNQNIGLLMDIFENTLMNIHKRQQIDIKNAEKYYNQVMQLKLELKKQYDKEYKALKKEYKAFLELNGKMLPYDHYVNCKLYRDLGLVNEKLSNACDIIDELREGGYVRFDFDKLSDDDC</sequence>